<dbReference type="SUPFAM" id="SSF52156">
    <property type="entry name" value="Initiation factor IF2/eIF5b, domain 3"/>
    <property type="match status" value="1"/>
</dbReference>
<dbReference type="InterPro" id="IPR015760">
    <property type="entry name" value="TIF_IF2"/>
</dbReference>
<dbReference type="Gene3D" id="3.40.50.10050">
    <property type="entry name" value="Translation initiation factor IF- 2, domain 3"/>
    <property type="match status" value="1"/>
</dbReference>
<keyword evidence="3" id="KW-0648">Protein biosynthesis</keyword>
<dbReference type="Gene3D" id="2.40.30.10">
    <property type="entry name" value="Translation factors"/>
    <property type="match status" value="1"/>
</dbReference>
<gene>
    <name evidence="3" type="primary">infB_23</name>
    <name evidence="3" type="ORF">CM83_100973</name>
</gene>
<organism evidence="3">
    <name type="scientific">Lygus hesperus</name>
    <name type="common">Western plant bug</name>
    <dbReference type="NCBI Taxonomy" id="30085"/>
    <lineage>
        <taxon>Eukaryota</taxon>
        <taxon>Metazoa</taxon>
        <taxon>Ecdysozoa</taxon>
        <taxon>Arthropoda</taxon>
        <taxon>Hexapoda</taxon>
        <taxon>Insecta</taxon>
        <taxon>Pterygota</taxon>
        <taxon>Neoptera</taxon>
        <taxon>Paraneoptera</taxon>
        <taxon>Hemiptera</taxon>
        <taxon>Heteroptera</taxon>
        <taxon>Panheteroptera</taxon>
        <taxon>Cimicomorpha</taxon>
        <taxon>Miridae</taxon>
        <taxon>Mirini</taxon>
        <taxon>Lygus</taxon>
    </lineage>
</organism>
<dbReference type="GO" id="GO:0005737">
    <property type="term" value="C:cytoplasm"/>
    <property type="evidence" value="ECO:0007669"/>
    <property type="project" value="TreeGrafter"/>
</dbReference>
<protein>
    <submittedName>
        <fullName evidence="3">Translation initiation factor IF-2</fullName>
    </submittedName>
</protein>
<dbReference type="SUPFAM" id="SSF50447">
    <property type="entry name" value="Translation proteins"/>
    <property type="match status" value="1"/>
</dbReference>
<evidence type="ECO:0000313" key="3">
    <source>
        <dbReference type="EMBL" id="JAF99905.1"/>
    </source>
</evidence>
<name>A0A0A9VXJ6_LYGHE</name>
<dbReference type="AlphaFoldDB" id="A0A0A9VXJ6"/>
<evidence type="ECO:0000256" key="2">
    <source>
        <dbReference type="ARBA" id="ARBA00023134"/>
    </source>
</evidence>
<reference evidence="3" key="1">
    <citation type="journal article" date="2014" name="PLoS ONE">
        <title>Transcriptome-Based Identification of ABC Transporters in the Western Tarnished Plant Bug Lygus hesperus.</title>
        <authorList>
            <person name="Hull J.J."/>
            <person name="Chaney K."/>
            <person name="Geib S.M."/>
            <person name="Fabrick J.A."/>
            <person name="Brent C.S."/>
            <person name="Walsh D."/>
            <person name="Lavine L.C."/>
        </authorList>
    </citation>
    <scope>NUCLEOTIDE SEQUENCE</scope>
</reference>
<dbReference type="GO" id="GO:0003743">
    <property type="term" value="F:translation initiation factor activity"/>
    <property type="evidence" value="ECO:0007669"/>
    <property type="project" value="UniProtKB-KW"/>
</dbReference>
<keyword evidence="1" id="KW-0547">Nucleotide-binding</keyword>
<dbReference type="InterPro" id="IPR036925">
    <property type="entry name" value="TIF_IF2_dom3_sf"/>
</dbReference>
<dbReference type="EMBL" id="GBHO01043698">
    <property type="protein sequence ID" value="JAF99905.1"/>
    <property type="molecule type" value="Transcribed_RNA"/>
</dbReference>
<dbReference type="InterPro" id="IPR009000">
    <property type="entry name" value="Transl_B-barrel_sf"/>
</dbReference>
<evidence type="ECO:0000256" key="1">
    <source>
        <dbReference type="ARBA" id="ARBA00022741"/>
    </source>
</evidence>
<proteinExistence type="predicted"/>
<dbReference type="PANTHER" id="PTHR43381:SF5">
    <property type="entry name" value="TR-TYPE G DOMAIN-CONTAINING PROTEIN"/>
    <property type="match status" value="1"/>
</dbReference>
<reference evidence="3" key="2">
    <citation type="submission" date="2014-07" db="EMBL/GenBank/DDBJ databases">
        <authorList>
            <person name="Hull J."/>
        </authorList>
    </citation>
    <scope>NUCLEOTIDE SEQUENCE</scope>
</reference>
<accession>A0A0A9VXJ6</accession>
<dbReference type="PANTHER" id="PTHR43381">
    <property type="entry name" value="TRANSLATION INITIATION FACTOR IF-2-RELATED"/>
    <property type="match status" value="1"/>
</dbReference>
<keyword evidence="2" id="KW-0342">GTP-binding</keyword>
<sequence length="217" mass="24233">MVVGFNVRSTPRVIQYAKDISVSLFTSKVIFSIFDQIQASLSALLPPQHNIIVAGVATVTTLFKLRMSRSAISALHTQLQDALGTVKVDMDDTCYVAGSRITEGIIHHSSSYRWRIVRDNNPIATDLYAVQIRVFKDVVQHVDKGQECGILLNHSKSIQPGDLLQCYQVKDVHPTYDDSIARGYNPETKSPTNLNSLKYNHRYELVPASKFKVATVN</sequence>
<dbReference type="GO" id="GO:0005525">
    <property type="term" value="F:GTP binding"/>
    <property type="evidence" value="ECO:0007669"/>
    <property type="project" value="UniProtKB-KW"/>
</dbReference>
<keyword evidence="3" id="KW-0396">Initiation factor</keyword>